<dbReference type="GO" id="GO:0005634">
    <property type="term" value="C:nucleus"/>
    <property type="evidence" value="ECO:0007669"/>
    <property type="project" value="UniProtKB-SubCell"/>
</dbReference>
<dbReference type="Pfam" id="PF03980">
    <property type="entry name" value="Nnf1"/>
    <property type="match status" value="1"/>
</dbReference>
<dbReference type="Proteomes" id="UP000053095">
    <property type="component" value="Unassembled WGS sequence"/>
</dbReference>
<reference evidence="18" key="1">
    <citation type="journal article" date="2015" name="Genome Announc.">
        <title>Draft genome sequence of Talaromyces cellulolyticus strain Y-94, a source of lignocellulosic biomass-degrading enzymes.</title>
        <authorList>
            <person name="Fujii T."/>
            <person name="Koike H."/>
            <person name="Sawayama S."/>
            <person name="Yano S."/>
            <person name="Inoue H."/>
        </authorList>
    </citation>
    <scope>NUCLEOTIDE SEQUENCE [LARGE SCALE GENOMIC DNA]</scope>
    <source>
        <strain evidence="18">Y-94</strain>
    </source>
</reference>
<dbReference type="InterPro" id="IPR007128">
    <property type="entry name" value="PMF1/Nnf1"/>
</dbReference>
<keyword evidence="6 15" id="KW-0812">Transmembrane</keyword>
<evidence type="ECO:0000313" key="17">
    <source>
        <dbReference type="EMBL" id="GAM37919.1"/>
    </source>
</evidence>
<protein>
    <recommendedName>
        <fullName evidence="16">G-protein coupled receptors family 2 profile 2 domain-containing protein</fullName>
    </recommendedName>
</protein>
<evidence type="ECO:0000256" key="13">
    <source>
        <dbReference type="ARBA" id="ARBA00023328"/>
    </source>
</evidence>
<evidence type="ECO:0000256" key="1">
    <source>
        <dbReference type="ARBA" id="ARBA00004123"/>
    </source>
</evidence>
<feature type="region of interest" description="Disordered" evidence="14">
    <location>
        <begin position="238"/>
        <end position="265"/>
    </location>
</feature>
<dbReference type="SUPFAM" id="SSF81321">
    <property type="entry name" value="Family A G protein-coupled receptor-like"/>
    <property type="match status" value="1"/>
</dbReference>
<keyword evidence="18" id="KW-1185">Reference proteome</keyword>
<keyword evidence="8" id="KW-0995">Kinetochore</keyword>
<feature type="transmembrane region" description="Helical" evidence="15">
    <location>
        <begin position="84"/>
        <end position="105"/>
    </location>
</feature>
<keyword evidence="9 15" id="KW-1133">Transmembrane helix</keyword>
<dbReference type="Pfam" id="PF05462">
    <property type="entry name" value="Dicty_CAR"/>
    <property type="match status" value="1"/>
</dbReference>
<dbReference type="PANTHER" id="PTHR23112">
    <property type="entry name" value="G PROTEIN-COUPLED RECEPTOR 157-RELATED"/>
    <property type="match status" value="1"/>
</dbReference>
<dbReference type="GO" id="GO:0051301">
    <property type="term" value="P:cell division"/>
    <property type="evidence" value="ECO:0007669"/>
    <property type="project" value="UniProtKB-KW"/>
</dbReference>
<keyword evidence="13" id="KW-0137">Centromere</keyword>
<evidence type="ECO:0000256" key="3">
    <source>
        <dbReference type="ARBA" id="ARBA00004629"/>
    </source>
</evidence>
<dbReference type="GO" id="GO:0000444">
    <property type="term" value="C:MIS12/MIND type complex"/>
    <property type="evidence" value="ECO:0007669"/>
    <property type="project" value="InterPro"/>
</dbReference>
<feature type="transmembrane region" description="Helical" evidence="15">
    <location>
        <begin position="20"/>
        <end position="39"/>
    </location>
</feature>
<evidence type="ECO:0000256" key="15">
    <source>
        <dbReference type="SAM" id="Phobius"/>
    </source>
</evidence>
<feature type="transmembrane region" description="Helical" evidence="15">
    <location>
        <begin position="372"/>
        <end position="391"/>
    </location>
</feature>
<evidence type="ECO:0000256" key="6">
    <source>
        <dbReference type="ARBA" id="ARBA00022692"/>
    </source>
</evidence>
<dbReference type="GO" id="GO:0007189">
    <property type="term" value="P:adenylate cyclase-activating G protein-coupled receptor signaling pathway"/>
    <property type="evidence" value="ECO:0007669"/>
    <property type="project" value="TreeGrafter"/>
</dbReference>
<dbReference type="PANTHER" id="PTHR23112:SF0">
    <property type="entry name" value="TRANSMEMBRANE PROTEIN 116"/>
    <property type="match status" value="1"/>
</dbReference>
<evidence type="ECO:0000256" key="2">
    <source>
        <dbReference type="ARBA" id="ARBA00004141"/>
    </source>
</evidence>
<dbReference type="GO" id="GO:0007166">
    <property type="term" value="P:cell surface receptor signaling pathway"/>
    <property type="evidence" value="ECO:0007669"/>
    <property type="project" value="InterPro"/>
</dbReference>
<feature type="region of interest" description="Disordered" evidence="14">
    <location>
        <begin position="641"/>
        <end position="669"/>
    </location>
</feature>
<evidence type="ECO:0000313" key="18">
    <source>
        <dbReference type="Proteomes" id="UP000053095"/>
    </source>
</evidence>
<organism evidence="17 18">
    <name type="scientific">Talaromyces pinophilus</name>
    <name type="common">Penicillium pinophilum</name>
    <dbReference type="NCBI Taxonomy" id="128442"/>
    <lineage>
        <taxon>Eukaryota</taxon>
        <taxon>Fungi</taxon>
        <taxon>Dikarya</taxon>
        <taxon>Ascomycota</taxon>
        <taxon>Pezizomycotina</taxon>
        <taxon>Eurotiomycetes</taxon>
        <taxon>Eurotiomycetidae</taxon>
        <taxon>Eurotiales</taxon>
        <taxon>Trichocomaceae</taxon>
        <taxon>Talaromyces</taxon>
        <taxon>Talaromyces sect. Talaromyces</taxon>
    </lineage>
</organism>
<keyword evidence="5" id="KW-0132">Cell division</keyword>
<feature type="transmembrane region" description="Helical" evidence="15">
    <location>
        <begin position="320"/>
        <end position="340"/>
    </location>
</feature>
<evidence type="ECO:0000256" key="9">
    <source>
        <dbReference type="ARBA" id="ARBA00022989"/>
    </source>
</evidence>
<sequence>MSLSDNQLAAITAAERATSILSVVGTTIVISTFLASPSFRKPINRVVFFASWANILTNVGTLISRTAIVQKEHGEVLCRFQAFIIQWFMPSDALWTFSMAFNVYLTFFHKYDAAKLRYLEWKYMVFCYGLPFIPPFAYLFISSSSKGPVYGSATLWCWVAVDWDILRIAVFYGPVWFVILLTFAIYARVGIDIARKRRTLRSFNKEANMMMDDGLNKLFEIHASKVVHVTSEAANEQTVKVQSQGSSSTSHSNSQSSSSNVNNNTHDTSNITAFPAYSVTVAGGEAFPLPPSATSTIGSTSVKVSPTLPRRHPRTDISSAAFAYCKYAVLYFIALLVTWVPSTINRVYSLIYPDDAIFGLEFVSSFVLPLQGFWNSIIYIAVSWSTVMDFVDRFRARRQSPSSSTGEIALKQYFGKKSSKNGGSQVGRRVSDTESTTYFAKDAEGVQRLQKNQSQQREGESPSPPPPAPIQLTPGPRASRLQDIYSKALRATLKANSYENFAACFPTPARHVPASLESVHRQLNAKLEEGATAEFNEIIKEREVIKGLNELDRLVGEARRRKSQGESESDVPPHMLDAEGLYKAHLTPYLQEAQVALNAKIETAQSQNAVLAEKVLAQRKEIESLLSGLEAVMADLEGSAKTSTEYSKAHNLRQESLQIDEEMKMHTDS</sequence>
<name>A0A6V8HAH5_TALPI</name>
<evidence type="ECO:0000259" key="16">
    <source>
        <dbReference type="PROSITE" id="PS50261"/>
    </source>
</evidence>
<dbReference type="InterPro" id="IPR017981">
    <property type="entry name" value="GPCR_2-like_7TM"/>
</dbReference>
<evidence type="ECO:0000256" key="7">
    <source>
        <dbReference type="ARBA" id="ARBA00022776"/>
    </source>
</evidence>
<dbReference type="EMBL" id="DF933829">
    <property type="protein sequence ID" value="GAM37919.1"/>
    <property type="molecule type" value="Genomic_DNA"/>
</dbReference>
<dbReference type="PROSITE" id="PS50261">
    <property type="entry name" value="G_PROTEIN_RECEP_F2_4"/>
    <property type="match status" value="1"/>
</dbReference>
<evidence type="ECO:0000256" key="5">
    <source>
        <dbReference type="ARBA" id="ARBA00022618"/>
    </source>
</evidence>
<keyword evidence="10 15" id="KW-0472">Membrane</keyword>
<evidence type="ECO:0000256" key="14">
    <source>
        <dbReference type="SAM" id="MobiDB-lite"/>
    </source>
</evidence>
<feature type="compositionally biased region" description="Low complexity" evidence="14">
    <location>
        <begin position="242"/>
        <end position="265"/>
    </location>
</feature>
<proteinExistence type="predicted"/>
<dbReference type="GO" id="GO:0004930">
    <property type="term" value="F:G protein-coupled receptor activity"/>
    <property type="evidence" value="ECO:0007669"/>
    <property type="project" value="TreeGrafter"/>
</dbReference>
<feature type="transmembrane region" description="Helical" evidence="15">
    <location>
        <begin position="46"/>
        <end position="64"/>
    </location>
</feature>
<evidence type="ECO:0000256" key="10">
    <source>
        <dbReference type="ARBA" id="ARBA00023136"/>
    </source>
</evidence>
<evidence type="ECO:0000256" key="11">
    <source>
        <dbReference type="ARBA" id="ARBA00023242"/>
    </source>
</evidence>
<accession>A0A6V8HAH5</accession>
<feature type="transmembrane region" description="Helical" evidence="15">
    <location>
        <begin position="125"/>
        <end position="145"/>
    </location>
</feature>
<keyword evidence="4" id="KW-0158">Chromosome</keyword>
<keyword evidence="11" id="KW-0539">Nucleus</keyword>
<dbReference type="GO" id="GO:0005886">
    <property type="term" value="C:plasma membrane"/>
    <property type="evidence" value="ECO:0007669"/>
    <property type="project" value="TreeGrafter"/>
</dbReference>
<feature type="domain" description="G-protein coupled receptors family 2 profile 2" evidence="16">
    <location>
        <begin position="8"/>
        <end position="202"/>
    </location>
</feature>
<evidence type="ECO:0000256" key="4">
    <source>
        <dbReference type="ARBA" id="ARBA00022454"/>
    </source>
</evidence>
<gene>
    <name evidence="17" type="ORF">TCE0_033r08249</name>
</gene>
<dbReference type="AlphaFoldDB" id="A0A6V8HAH5"/>
<keyword evidence="12" id="KW-0131">Cell cycle</keyword>
<comment type="caution">
    <text evidence="17">The sequence shown here is derived from an EMBL/GenBank/DDBJ whole genome shotgun (WGS) entry which is preliminary data.</text>
</comment>
<feature type="transmembrane region" description="Helical" evidence="15">
    <location>
        <begin position="165"/>
        <end position="187"/>
    </location>
</feature>
<feature type="region of interest" description="Disordered" evidence="14">
    <location>
        <begin position="441"/>
        <end position="476"/>
    </location>
</feature>
<evidence type="ECO:0000256" key="8">
    <source>
        <dbReference type="ARBA" id="ARBA00022838"/>
    </source>
</evidence>
<comment type="subcellular location">
    <subcellularLocation>
        <location evidence="3">Chromosome</location>
        <location evidence="3">Centromere</location>
        <location evidence="3">Kinetochore</location>
    </subcellularLocation>
    <subcellularLocation>
        <location evidence="2">Membrane</location>
        <topology evidence="2">Multi-pass membrane protein</topology>
    </subcellularLocation>
    <subcellularLocation>
        <location evidence="1">Nucleus</location>
    </subcellularLocation>
</comment>
<evidence type="ECO:0000256" key="12">
    <source>
        <dbReference type="ARBA" id="ARBA00023306"/>
    </source>
</evidence>
<dbReference type="Gene3D" id="1.20.1070.10">
    <property type="entry name" value="Rhodopsin 7-helix transmembrane proteins"/>
    <property type="match status" value="1"/>
</dbReference>
<keyword evidence="7" id="KW-0498">Mitosis</keyword>